<comment type="caution">
    <text evidence="1">The sequence shown here is derived from an EMBL/GenBank/DDBJ whole genome shotgun (WGS) entry which is preliminary data.</text>
</comment>
<keyword evidence="2" id="KW-1185">Reference proteome</keyword>
<dbReference type="Proteomes" id="UP000828390">
    <property type="component" value="Unassembled WGS sequence"/>
</dbReference>
<proteinExistence type="predicted"/>
<accession>A0A9D4DVD9</accession>
<reference evidence="1" key="2">
    <citation type="submission" date="2020-11" db="EMBL/GenBank/DDBJ databases">
        <authorList>
            <person name="McCartney M.A."/>
            <person name="Auch B."/>
            <person name="Kono T."/>
            <person name="Mallez S."/>
            <person name="Becker A."/>
            <person name="Gohl D.M."/>
            <person name="Silverstein K.A.T."/>
            <person name="Koren S."/>
            <person name="Bechman K.B."/>
            <person name="Herman A."/>
            <person name="Abrahante J.E."/>
            <person name="Garbe J."/>
        </authorList>
    </citation>
    <scope>NUCLEOTIDE SEQUENCE</scope>
    <source>
        <strain evidence="1">Duluth1</strain>
        <tissue evidence="1">Whole animal</tissue>
    </source>
</reference>
<dbReference type="AlphaFoldDB" id="A0A9D4DVD9"/>
<protein>
    <submittedName>
        <fullName evidence="1">Uncharacterized protein</fullName>
    </submittedName>
</protein>
<gene>
    <name evidence="1" type="ORF">DPMN_190016</name>
</gene>
<organism evidence="1 2">
    <name type="scientific">Dreissena polymorpha</name>
    <name type="common">Zebra mussel</name>
    <name type="synonym">Mytilus polymorpha</name>
    <dbReference type="NCBI Taxonomy" id="45954"/>
    <lineage>
        <taxon>Eukaryota</taxon>
        <taxon>Metazoa</taxon>
        <taxon>Spiralia</taxon>
        <taxon>Lophotrochozoa</taxon>
        <taxon>Mollusca</taxon>
        <taxon>Bivalvia</taxon>
        <taxon>Autobranchia</taxon>
        <taxon>Heteroconchia</taxon>
        <taxon>Euheterodonta</taxon>
        <taxon>Imparidentia</taxon>
        <taxon>Neoheterodontei</taxon>
        <taxon>Myida</taxon>
        <taxon>Dreissenoidea</taxon>
        <taxon>Dreissenidae</taxon>
        <taxon>Dreissena</taxon>
    </lineage>
</organism>
<name>A0A9D4DVD9_DREPO</name>
<evidence type="ECO:0000313" key="1">
    <source>
        <dbReference type="EMBL" id="KAH3755325.1"/>
    </source>
</evidence>
<dbReference type="EMBL" id="JAIWYP010000010">
    <property type="protein sequence ID" value="KAH3755325.1"/>
    <property type="molecule type" value="Genomic_DNA"/>
</dbReference>
<reference evidence="1" key="1">
    <citation type="journal article" date="2019" name="bioRxiv">
        <title>The Genome of the Zebra Mussel, Dreissena polymorpha: A Resource for Invasive Species Research.</title>
        <authorList>
            <person name="McCartney M.A."/>
            <person name="Auch B."/>
            <person name="Kono T."/>
            <person name="Mallez S."/>
            <person name="Zhang Y."/>
            <person name="Obille A."/>
            <person name="Becker A."/>
            <person name="Abrahante J.E."/>
            <person name="Garbe J."/>
            <person name="Badalamenti J.P."/>
            <person name="Herman A."/>
            <person name="Mangelson H."/>
            <person name="Liachko I."/>
            <person name="Sullivan S."/>
            <person name="Sone E.D."/>
            <person name="Koren S."/>
            <person name="Silverstein K.A.T."/>
            <person name="Beckman K.B."/>
            <person name="Gohl D.M."/>
        </authorList>
    </citation>
    <scope>NUCLEOTIDE SEQUENCE</scope>
    <source>
        <strain evidence="1">Duluth1</strain>
        <tissue evidence="1">Whole animal</tissue>
    </source>
</reference>
<sequence>MITIWDRQWLARRPGLGQYARLIDELKQEDTNGFFNILRMGYQIYEEILIL</sequence>
<evidence type="ECO:0000313" key="2">
    <source>
        <dbReference type="Proteomes" id="UP000828390"/>
    </source>
</evidence>